<dbReference type="SUPFAM" id="SSF88713">
    <property type="entry name" value="Glycoside hydrolase/deacetylase"/>
    <property type="match status" value="1"/>
</dbReference>
<keyword evidence="2" id="KW-0812">Transmembrane</keyword>
<evidence type="ECO:0000256" key="1">
    <source>
        <dbReference type="SAM" id="MobiDB-lite"/>
    </source>
</evidence>
<evidence type="ECO:0000313" key="3">
    <source>
        <dbReference type="EMBL" id="RXJ56403.1"/>
    </source>
</evidence>
<dbReference type="EMBL" id="PDKN01000005">
    <property type="protein sequence ID" value="RXJ56403.1"/>
    <property type="molecule type" value="Genomic_DNA"/>
</dbReference>
<gene>
    <name evidence="3" type="ORF">CRV04_08280</name>
</gene>
<dbReference type="PANTHER" id="PTHR30105">
    <property type="entry name" value="UNCHARACTERIZED YIBQ-RELATED"/>
    <property type="match status" value="1"/>
</dbReference>
<dbReference type="InterPro" id="IPR011330">
    <property type="entry name" value="Glyco_hydro/deAcase_b/a-brl"/>
</dbReference>
<dbReference type="RefSeq" id="WP_128996377.1">
    <property type="nucleotide sequence ID" value="NZ_PDKN01000005.1"/>
</dbReference>
<keyword evidence="4" id="KW-1185">Reference proteome</keyword>
<evidence type="ECO:0000256" key="2">
    <source>
        <dbReference type="SAM" id="Phobius"/>
    </source>
</evidence>
<dbReference type="CDD" id="cd10936">
    <property type="entry name" value="CE4_DAC2"/>
    <property type="match status" value="1"/>
</dbReference>
<dbReference type="Pfam" id="PF04748">
    <property type="entry name" value="Polysacc_deac_2"/>
    <property type="match status" value="1"/>
</dbReference>
<dbReference type="OrthoDB" id="9784811at2"/>
<keyword evidence="2" id="KW-0472">Membrane</keyword>
<protein>
    <recommendedName>
        <fullName evidence="5">Divergent polysaccharide deacetylase family protein</fullName>
    </recommendedName>
</protein>
<sequence length="337" mass="38750">MAKRKTRKKTTAKKNQNHTKLKIINIILLILVITLSVTIISYYFILQDKQTTSQTKTETQKKTTVKKPSVTQKIQEELTHVEKAFEEYTDELKKDYTHEPVLPTEKPSVINPEQPKATTKSDKPKIAIVIDDVTLKSQVKNLQNINYKVNMSFMPPTKTHPNSAKIAQNLPFYMIHFPMQANSFKFEEANTLHIGDSYEKIEQRVKAIREFYPEAVFTNNHTGSKFTSDHDSMDKLFRALKKYNFSFLDSRTTAKTVAKEYATKYGVPFLARNIFLDNELKYDYIQGQLKKAIAIAKKSGYAIAIGHPHSITIQVLKESKDLLKDLDVVYINELPIN</sequence>
<accession>A0A4Q0XSE5</accession>
<keyword evidence="2" id="KW-1133">Transmembrane helix</keyword>
<dbReference type="AlphaFoldDB" id="A0A4Q0XSE5"/>
<proteinExistence type="predicted"/>
<name>A0A4Q0XSE5_9BACT</name>
<feature type="region of interest" description="Disordered" evidence="1">
    <location>
        <begin position="102"/>
        <end position="122"/>
    </location>
</feature>
<evidence type="ECO:0008006" key="5">
    <source>
        <dbReference type="Google" id="ProtNLM"/>
    </source>
</evidence>
<evidence type="ECO:0000313" key="4">
    <source>
        <dbReference type="Proteomes" id="UP000290657"/>
    </source>
</evidence>
<dbReference type="Proteomes" id="UP000290657">
    <property type="component" value="Unassembled WGS sequence"/>
</dbReference>
<dbReference type="InterPro" id="IPR006837">
    <property type="entry name" value="Divergent_DAC"/>
</dbReference>
<dbReference type="PANTHER" id="PTHR30105:SF2">
    <property type="entry name" value="DIVERGENT POLYSACCHARIDE DEACETYLASE SUPERFAMILY"/>
    <property type="match status" value="1"/>
</dbReference>
<feature type="transmembrane region" description="Helical" evidence="2">
    <location>
        <begin position="21"/>
        <end position="45"/>
    </location>
</feature>
<reference evidence="3 4" key="1">
    <citation type="submission" date="2017-10" db="EMBL/GenBank/DDBJ databases">
        <title>Genomics of the genus Arcobacter.</title>
        <authorList>
            <person name="Perez-Cataluna A."/>
            <person name="Figueras M.J."/>
        </authorList>
    </citation>
    <scope>NUCLEOTIDE SEQUENCE [LARGE SCALE GENOMIC DNA]</scope>
    <source>
        <strain evidence="3 4">CECT 8987</strain>
    </source>
</reference>
<dbReference type="Gene3D" id="3.20.20.370">
    <property type="entry name" value="Glycoside hydrolase/deacetylase"/>
    <property type="match status" value="1"/>
</dbReference>
<organism evidence="3 4">
    <name type="scientific">Candidatus Marinarcus aquaticus</name>
    <dbReference type="NCBI Taxonomy" id="2044504"/>
    <lineage>
        <taxon>Bacteria</taxon>
        <taxon>Pseudomonadati</taxon>
        <taxon>Campylobacterota</taxon>
        <taxon>Epsilonproteobacteria</taxon>
        <taxon>Campylobacterales</taxon>
        <taxon>Arcobacteraceae</taxon>
        <taxon>Candidatus Marinarcus</taxon>
    </lineage>
</organism>
<dbReference type="GO" id="GO:0005975">
    <property type="term" value="P:carbohydrate metabolic process"/>
    <property type="evidence" value="ECO:0007669"/>
    <property type="project" value="InterPro"/>
</dbReference>
<comment type="caution">
    <text evidence="3">The sequence shown here is derived from an EMBL/GenBank/DDBJ whole genome shotgun (WGS) entry which is preliminary data.</text>
</comment>